<dbReference type="RefSeq" id="WP_061569398.1">
    <property type="nucleotide sequence ID" value="NZ_JBAIZG010000013.1"/>
</dbReference>
<dbReference type="STRING" id="301148.B4135_2845"/>
<dbReference type="InterPro" id="IPR003675">
    <property type="entry name" value="Rce1/LyrA-like_dom"/>
</dbReference>
<feature type="transmembrane region" description="Helical" evidence="1">
    <location>
        <begin position="159"/>
        <end position="178"/>
    </location>
</feature>
<feature type="domain" description="CAAX prenyl protease 2/Lysostaphin resistance protein A-like" evidence="2">
    <location>
        <begin position="106"/>
        <end position="195"/>
    </location>
</feature>
<keyword evidence="1" id="KW-0472">Membrane</keyword>
<keyword evidence="4" id="KW-0645">Protease</keyword>
<keyword evidence="1" id="KW-0812">Transmembrane</keyword>
<dbReference type="GO" id="GO:0008237">
    <property type="term" value="F:metallopeptidase activity"/>
    <property type="evidence" value="ECO:0007669"/>
    <property type="project" value="UniProtKB-KW"/>
</dbReference>
<dbReference type="GO" id="GO:0004175">
    <property type="term" value="F:endopeptidase activity"/>
    <property type="evidence" value="ECO:0007669"/>
    <property type="project" value="UniProtKB-ARBA"/>
</dbReference>
<feature type="transmembrane region" description="Helical" evidence="1">
    <location>
        <begin position="107"/>
        <end position="129"/>
    </location>
</feature>
<feature type="transmembrane region" description="Helical" evidence="1">
    <location>
        <begin position="31"/>
        <end position="49"/>
    </location>
</feature>
<dbReference type="Pfam" id="PF02517">
    <property type="entry name" value="Rce1-like"/>
    <property type="match status" value="1"/>
</dbReference>
<dbReference type="EMBL" id="QEWE01000014">
    <property type="protein sequence ID" value="REJ29343.1"/>
    <property type="molecule type" value="Genomic_DNA"/>
</dbReference>
<dbReference type="GO" id="GO:0080120">
    <property type="term" value="P:CAAX-box protein maturation"/>
    <property type="evidence" value="ECO:0007669"/>
    <property type="project" value="UniProtKB-ARBA"/>
</dbReference>
<dbReference type="AlphaFoldDB" id="A0A150LQ58"/>
<feature type="transmembrane region" description="Helical" evidence="1">
    <location>
        <begin position="61"/>
        <end position="83"/>
    </location>
</feature>
<feature type="transmembrane region" description="Helical" evidence="1">
    <location>
        <begin position="9"/>
        <end position="25"/>
    </location>
</feature>
<dbReference type="GO" id="GO:0006508">
    <property type="term" value="P:proteolysis"/>
    <property type="evidence" value="ECO:0007669"/>
    <property type="project" value="UniProtKB-KW"/>
</dbReference>
<evidence type="ECO:0000313" key="5">
    <source>
        <dbReference type="Proteomes" id="UP000075683"/>
    </source>
</evidence>
<reference evidence="3 5" key="1">
    <citation type="submission" date="2016-01" db="EMBL/GenBank/DDBJ databases">
        <title>Draft Genome Sequences of Seven Thermophilic Sporeformers Isolated from Foods.</title>
        <authorList>
            <person name="Berendsen E.M."/>
            <person name="Wells-Bennik M.H."/>
            <person name="Krawcyk A.O."/>
            <person name="De Jong A."/>
            <person name="Holsappel S."/>
            <person name="Eijlander R.T."/>
            <person name="Kuipers O.P."/>
        </authorList>
    </citation>
    <scope>NUCLEOTIDE SEQUENCE [LARGE SCALE GENOMIC DNA]</scope>
    <source>
        <strain evidence="3 5">B4135</strain>
    </source>
</reference>
<dbReference type="OrthoDB" id="1903300at2"/>
<keyword evidence="4" id="KW-0482">Metalloprotease</keyword>
<evidence type="ECO:0000259" key="2">
    <source>
        <dbReference type="Pfam" id="PF02517"/>
    </source>
</evidence>
<dbReference type="EMBL" id="LQYT01000073">
    <property type="protein sequence ID" value="KYD14418.1"/>
    <property type="molecule type" value="Genomic_DNA"/>
</dbReference>
<dbReference type="Proteomes" id="UP000257014">
    <property type="component" value="Unassembled WGS sequence"/>
</dbReference>
<name>A0A150LQ58_9BACI</name>
<organism evidence="3 5">
    <name type="scientific">Caldibacillus debilis</name>
    <dbReference type="NCBI Taxonomy" id="301148"/>
    <lineage>
        <taxon>Bacteria</taxon>
        <taxon>Bacillati</taxon>
        <taxon>Bacillota</taxon>
        <taxon>Bacilli</taxon>
        <taxon>Bacillales</taxon>
        <taxon>Bacillaceae</taxon>
        <taxon>Caldibacillus</taxon>
    </lineage>
</organism>
<keyword evidence="1" id="KW-1133">Transmembrane helix</keyword>
<gene>
    <name evidence="3" type="ORF">B4135_2845</name>
    <name evidence="4" type="ORF">C6P37_05135</name>
</gene>
<sequence length="204" mass="24060">MEQVLRDRKWMFAIILSHLLIGFTFTRPAVFWYLLTGAMLCLISYAMIIEKFDDRLALHKYFYYGLASGIFFYALALLAYGIIDWLSLSFLKNEIIGIYDRFSPDSFWHYIVLALIIVPGEEIFFRGFLFKRLLNYLPFWHSALLSGFLYAMTYIYSQYIILIAAAFFFGILWSALYAWKKSLPLVILSHLTFDLLLFLIFPLH</sequence>
<protein>
    <submittedName>
        <fullName evidence="4">CPBP family intramembrane metalloprotease</fullName>
    </submittedName>
</protein>
<feature type="transmembrane region" description="Helical" evidence="1">
    <location>
        <begin position="136"/>
        <end position="153"/>
    </location>
</feature>
<evidence type="ECO:0000256" key="1">
    <source>
        <dbReference type="SAM" id="Phobius"/>
    </source>
</evidence>
<evidence type="ECO:0000313" key="6">
    <source>
        <dbReference type="Proteomes" id="UP000257014"/>
    </source>
</evidence>
<proteinExistence type="predicted"/>
<evidence type="ECO:0000313" key="3">
    <source>
        <dbReference type="EMBL" id="KYD14418.1"/>
    </source>
</evidence>
<reference evidence="4 6" key="2">
    <citation type="submission" date="2018-03" db="EMBL/GenBank/DDBJ databases">
        <authorList>
            <person name="Keele B.F."/>
        </authorList>
    </citation>
    <scope>NUCLEOTIDE SEQUENCE [LARGE SCALE GENOMIC DNA]</scope>
    <source>
        <strain evidence="4">ZCTH4_d</strain>
    </source>
</reference>
<accession>A0A150LQ58</accession>
<feature type="transmembrane region" description="Helical" evidence="1">
    <location>
        <begin position="185"/>
        <end position="203"/>
    </location>
</feature>
<comment type="caution">
    <text evidence="3">The sequence shown here is derived from an EMBL/GenBank/DDBJ whole genome shotgun (WGS) entry which is preliminary data.</text>
</comment>
<keyword evidence="4" id="KW-0378">Hydrolase</keyword>
<dbReference type="Proteomes" id="UP000075683">
    <property type="component" value="Unassembled WGS sequence"/>
</dbReference>
<evidence type="ECO:0000313" key="4">
    <source>
        <dbReference type="EMBL" id="REJ29343.1"/>
    </source>
</evidence>